<keyword evidence="5 9" id="KW-0418">Kinase</keyword>
<evidence type="ECO:0000256" key="9">
    <source>
        <dbReference type="HAMAP-Rule" id="MF_00625"/>
    </source>
</evidence>
<dbReference type="SUPFAM" id="SSF56042">
    <property type="entry name" value="PurM C-terminal domain-like"/>
    <property type="match status" value="1"/>
</dbReference>
<keyword evidence="3 9" id="KW-0479">Metal-binding</keyword>
<proteinExistence type="inferred from homology"/>
<evidence type="ECO:0000256" key="6">
    <source>
        <dbReference type="ARBA" id="ARBA00022840"/>
    </source>
</evidence>
<feature type="binding site" description="in other chain" evidence="9">
    <location>
        <position position="90"/>
    </location>
    <ligand>
        <name>ATP</name>
        <dbReference type="ChEBI" id="CHEBI:30616"/>
        <note>ligand shared between dimeric partners</note>
    </ligand>
</feature>
<dbReference type="GO" id="GO:0000287">
    <property type="term" value="F:magnesium ion binding"/>
    <property type="evidence" value="ECO:0007669"/>
    <property type="project" value="UniProtKB-UniRule"/>
</dbReference>
<evidence type="ECO:0000256" key="1">
    <source>
        <dbReference type="ARBA" id="ARBA00008026"/>
    </source>
</evidence>
<evidence type="ECO:0000259" key="11">
    <source>
        <dbReference type="Pfam" id="PF02769"/>
    </source>
</evidence>
<keyword evidence="6 9" id="KW-0067">ATP-binding</keyword>
<evidence type="ECO:0000256" key="4">
    <source>
        <dbReference type="ARBA" id="ARBA00022741"/>
    </source>
</evidence>
<evidence type="ECO:0000256" key="5">
    <source>
        <dbReference type="ARBA" id="ARBA00022777"/>
    </source>
</evidence>
<evidence type="ECO:0000256" key="7">
    <source>
        <dbReference type="ARBA" id="ARBA00022842"/>
    </source>
</evidence>
<dbReference type="RefSeq" id="WP_187333826.1">
    <property type="nucleotide sequence ID" value="NZ_CP060490.1"/>
</dbReference>
<comment type="cofactor">
    <cofactor evidence="9">
        <name>Mg(2+)</name>
        <dbReference type="ChEBI" id="CHEBI:18420"/>
    </cofactor>
    <text evidence="9">Binds 1 Mg(2+) ion per monomer.</text>
</comment>
<dbReference type="FunFam" id="3.30.1330.10:FF:000003">
    <property type="entry name" value="Selenide, water dikinase"/>
    <property type="match status" value="1"/>
</dbReference>
<feature type="site" description="Important for catalytic activity" evidence="9">
    <location>
        <position position="20"/>
    </location>
</feature>
<dbReference type="EMBL" id="CP060490">
    <property type="protein sequence ID" value="QNL45373.1"/>
    <property type="molecule type" value="Genomic_DNA"/>
</dbReference>
<keyword evidence="8 9" id="KW-0711">Selenium</keyword>
<keyword evidence="2 9" id="KW-0808">Transferase</keyword>
<dbReference type="InterPro" id="IPR004536">
    <property type="entry name" value="SPS/SelD"/>
</dbReference>
<dbReference type="AlphaFoldDB" id="A0A7G9B742"/>
<comment type="function">
    <text evidence="9">Synthesizes selenophosphate from selenide and ATP.</text>
</comment>
<dbReference type="HAMAP" id="MF_00625">
    <property type="entry name" value="SelD"/>
    <property type="match status" value="1"/>
</dbReference>
<evidence type="ECO:0000256" key="3">
    <source>
        <dbReference type="ARBA" id="ARBA00022723"/>
    </source>
</evidence>
<sequence length="346" mass="36827">MEEQNIKLTKLAKCAGCGAKVGAGVLAQLLDGIKVHHDPNLLVGFDKSDDASVYKISDDLALVQTVDFFPPIADDPYLFGQIAATNALSDVYAMGGEPKLCLNIMAIPEDMPKDAVHQLLRGGYDKVYEAGALITGGHSILDDEPKYGLCVTGFVHPDKMLSNSNAKPGDVLLLTKPIGIGVLTSAAKAELLSKEGQELANRMMTTLNKAARDAMVKYEVHSCTDVTGFGLLGHSYEMAQGSDVEITLHVDDIDLIPEALEFARMGVLPAGMYRNRTFAAPGVDAGEVELAKQDLLYDPQTAGGLLIAVAPQDADALFEELKGAVPSAQRIGTVGEYQGGARIKLR</sequence>
<feature type="domain" description="PurM-like C-terminal" evidence="11">
    <location>
        <begin position="167"/>
        <end position="339"/>
    </location>
</feature>
<feature type="binding site" evidence="9">
    <location>
        <position position="50"/>
    </location>
    <ligand>
        <name>Mg(2+)</name>
        <dbReference type="ChEBI" id="CHEBI:18420"/>
    </ligand>
</feature>
<dbReference type="Gene3D" id="3.90.650.10">
    <property type="entry name" value="PurM-like C-terminal domain"/>
    <property type="match status" value="1"/>
</dbReference>
<dbReference type="InterPro" id="IPR036676">
    <property type="entry name" value="PurM-like_C_sf"/>
</dbReference>
<dbReference type="GO" id="GO:0005737">
    <property type="term" value="C:cytoplasm"/>
    <property type="evidence" value="ECO:0007669"/>
    <property type="project" value="TreeGrafter"/>
</dbReference>
<dbReference type="NCBIfam" id="NF002098">
    <property type="entry name" value="PRK00943.1"/>
    <property type="match status" value="1"/>
</dbReference>
<feature type="binding site" description="in other chain" evidence="9">
    <location>
        <begin position="47"/>
        <end position="49"/>
    </location>
    <ligand>
        <name>ATP</name>
        <dbReference type="ChEBI" id="CHEBI:30616"/>
        <note>ligand shared between dimeric partners</note>
    </ligand>
</feature>
<dbReference type="GO" id="GO:0005524">
    <property type="term" value="F:ATP binding"/>
    <property type="evidence" value="ECO:0007669"/>
    <property type="project" value="UniProtKB-UniRule"/>
</dbReference>
<keyword evidence="4 9" id="KW-0547">Nucleotide-binding</keyword>
<evidence type="ECO:0000313" key="12">
    <source>
        <dbReference type="EMBL" id="QNL45373.1"/>
    </source>
</evidence>
<evidence type="ECO:0000259" key="10">
    <source>
        <dbReference type="Pfam" id="PF00586"/>
    </source>
</evidence>
<dbReference type="Pfam" id="PF00586">
    <property type="entry name" value="AIRS"/>
    <property type="match status" value="1"/>
</dbReference>
<dbReference type="InterPro" id="IPR023061">
    <property type="entry name" value="SelD_I"/>
</dbReference>
<dbReference type="InterPro" id="IPR036921">
    <property type="entry name" value="PurM-like_N_sf"/>
</dbReference>
<name>A0A7G9B742_9FIRM</name>
<evidence type="ECO:0000313" key="13">
    <source>
        <dbReference type="Proteomes" id="UP000515960"/>
    </source>
</evidence>
<dbReference type="Proteomes" id="UP000515960">
    <property type="component" value="Chromosome"/>
</dbReference>
<dbReference type="PANTHER" id="PTHR10256:SF0">
    <property type="entry name" value="INACTIVE SELENIDE, WATER DIKINASE-LIKE PROTEIN-RELATED"/>
    <property type="match status" value="1"/>
</dbReference>
<dbReference type="SUPFAM" id="SSF55326">
    <property type="entry name" value="PurM N-terminal domain-like"/>
    <property type="match status" value="1"/>
</dbReference>
<dbReference type="CDD" id="cd02195">
    <property type="entry name" value="SelD"/>
    <property type="match status" value="1"/>
</dbReference>
<feature type="active site" evidence="9">
    <location>
        <position position="17"/>
    </location>
</feature>
<feature type="binding site" description="in other chain" evidence="9">
    <location>
        <position position="67"/>
    </location>
    <ligand>
        <name>ATP</name>
        <dbReference type="ChEBI" id="CHEBI:30616"/>
        <note>ligand shared between dimeric partners</note>
    </ligand>
</feature>
<dbReference type="KEGG" id="ohi:H8790_04980"/>
<dbReference type="InterPro" id="IPR010918">
    <property type="entry name" value="PurM-like_C_dom"/>
</dbReference>
<evidence type="ECO:0000256" key="8">
    <source>
        <dbReference type="ARBA" id="ARBA00023266"/>
    </source>
</evidence>
<keyword evidence="13" id="KW-1185">Reference proteome</keyword>
<dbReference type="GO" id="GO:0016260">
    <property type="term" value="P:selenocysteine biosynthetic process"/>
    <property type="evidence" value="ECO:0007669"/>
    <property type="project" value="InterPro"/>
</dbReference>
<organism evidence="12 13">
    <name type="scientific">Oscillibacter hominis</name>
    <dbReference type="NCBI Taxonomy" id="2763056"/>
    <lineage>
        <taxon>Bacteria</taxon>
        <taxon>Bacillati</taxon>
        <taxon>Bacillota</taxon>
        <taxon>Clostridia</taxon>
        <taxon>Eubacteriales</taxon>
        <taxon>Oscillospiraceae</taxon>
        <taxon>Oscillibacter</taxon>
    </lineage>
</organism>
<accession>A0A7G9B742</accession>
<feature type="binding site" description="in other chain" evidence="9">
    <location>
        <position position="20"/>
    </location>
    <ligand>
        <name>ATP</name>
        <dbReference type="ChEBI" id="CHEBI:30616"/>
        <note>ligand shared between dimeric partners</note>
    </ligand>
</feature>
<dbReference type="EC" id="2.7.9.3" evidence="9"/>
<comment type="similarity">
    <text evidence="1 9">Belongs to the selenophosphate synthase 1 family. Class I subfamily.</text>
</comment>
<protein>
    <recommendedName>
        <fullName evidence="9">Selenide, water dikinase</fullName>
        <ecNumber evidence="9">2.7.9.3</ecNumber>
    </recommendedName>
    <alternativeName>
        <fullName evidence="9">Selenium donor protein</fullName>
    </alternativeName>
    <alternativeName>
        <fullName evidence="9">Selenophosphate synthase</fullName>
    </alternativeName>
</protein>
<dbReference type="FunFam" id="3.90.650.10:FF:000004">
    <property type="entry name" value="Selenide, water dikinase"/>
    <property type="match status" value="1"/>
</dbReference>
<feature type="binding site" evidence="9">
    <location>
        <position position="225"/>
    </location>
    <ligand>
        <name>Mg(2+)</name>
        <dbReference type="ChEBI" id="CHEBI:18420"/>
    </ligand>
</feature>
<dbReference type="Gene3D" id="3.30.1330.10">
    <property type="entry name" value="PurM-like, N-terminal domain"/>
    <property type="match status" value="1"/>
</dbReference>
<dbReference type="Pfam" id="PF02769">
    <property type="entry name" value="AIRS_C"/>
    <property type="match status" value="1"/>
</dbReference>
<gene>
    <name evidence="9 12" type="primary">selD</name>
    <name evidence="12" type="ORF">H8790_04980</name>
</gene>
<dbReference type="InterPro" id="IPR016188">
    <property type="entry name" value="PurM-like_N"/>
</dbReference>
<keyword evidence="7 9" id="KW-0460">Magnesium</keyword>
<dbReference type="PANTHER" id="PTHR10256">
    <property type="entry name" value="SELENIDE, WATER DIKINASE"/>
    <property type="match status" value="1"/>
</dbReference>
<dbReference type="GO" id="GO:0004756">
    <property type="term" value="F:selenide, water dikinase activity"/>
    <property type="evidence" value="ECO:0007669"/>
    <property type="project" value="UniProtKB-UniRule"/>
</dbReference>
<evidence type="ECO:0000256" key="2">
    <source>
        <dbReference type="ARBA" id="ARBA00022679"/>
    </source>
</evidence>
<dbReference type="NCBIfam" id="TIGR00476">
    <property type="entry name" value="selD"/>
    <property type="match status" value="1"/>
</dbReference>
<dbReference type="PIRSF" id="PIRSF036407">
    <property type="entry name" value="Selenphspht_syn"/>
    <property type="match status" value="1"/>
</dbReference>
<feature type="binding site" evidence="9">
    <location>
        <position position="90"/>
    </location>
    <ligand>
        <name>Mg(2+)</name>
        <dbReference type="ChEBI" id="CHEBI:18420"/>
    </ligand>
</feature>
<comment type="catalytic activity">
    <reaction evidence="9">
        <text>hydrogenselenide + ATP + H2O = selenophosphate + AMP + phosphate + 2 H(+)</text>
        <dbReference type="Rhea" id="RHEA:18737"/>
        <dbReference type="ChEBI" id="CHEBI:15377"/>
        <dbReference type="ChEBI" id="CHEBI:15378"/>
        <dbReference type="ChEBI" id="CHEBI:16144"/>
        <dbReference type="ChEBI" id="CHEBI:29317"/>
        <dbReference type="ChEBI" id="CHEBI:30616"/>
        <dbReference type="ChEBI" id="CHEBI:43474"/>
        <dbReference type="ChEBI" id="CHEBI:456215"/>
        <dbReference type="EC" id="2.7.9.3"/>
    </reaction>
</comment>
<feature type="binding site" evidence="9">
    <location>
        <begin position="137"/>
        <end position="139"/>
    </location>
    <ligand>
        <name>ATP</name>
        <dbReference type="ChEBI" id="CHEBI:30616"/>
        <note>ligand shared between dimeric partners</note>
    </ligand>
</feature>
<comment type="subunit">
    <text evidence="9">Homodimer.</text>
</comment>
<feature type="domain" description="PurM-like N-terminal" evidence="10">
    <location>
        <begin position="49"/>
        <end position="155"/>
    </location>
</feature>
<reference evidence="12 13" key="1">
    <citation type="submission" date="2020-08" db="EMBL/GenBank/DDBJ databases">
        <authorList>
            <person name="Liu C."/>
            <person name="Sun Q."/>
        </authorList>
    </citation>
    <scope>NUCLEOTIDE SEQUENCE [LARGE SCALE GENOMIC DNA]</scope>
    <source>
        <strain evidence="12 13">NSJ-62</strain>
    </source>
</reference>